<feature type="compositionally biased region" description="Polar residues" evidence="2">
    <location>
        <begin position="252"/>
        <end position="276"/>
    </location>
</feature>
<feature type="compositionally biased region" description="Low complexity" evidence="2">
    <location>
        <begin position="696"/>
        <end position="714"/>
    </location>
</feature>
<feature type="compositionally biased region" description="Basic and acidic residues" evidence="2">
    <location>
        <begin position="719"/>
        <end position="734"/>
    </location>
</feature>
<dbReference type="OrthoDB" id="545730at2759"/>
<feature type="compositionally biased region" description="Acidic residues" evidence="2">
    <location>
        <begin position="655"/>
        <end position="673"/>
    </location>
</feature>
<reference evidence="6" key="1">
    <citation type="journal article" date="2017" name="bioRxiv">
        <title>Comparative analysis of the genomes of Stylophora pistillata and Acropora digitifera provides evidence for extensive differences between species of corals.</title>
        <authorList>
            <person name="Voolstra C.R."/>
            <person name="Li Y."/>
            <person name="Liew Y.J."/>
            <person name="Baumgarten S."/>
            <person name="Zoccola D."/>
            <person name="Flot J.-F."/>
            <person name="Tambutte S."/>
            <person name="Allemand D."/>
            <person name="Aranda M."/>
        </authorList>
    </citation>
    <scope>NUCLEOTIDE SEQUENCE [LARGE SCALE GENOMIC DNA]</scope>
</reference>
<feature type="region of interest" description="Disordered" evidence="2">
    <location>
        <begin position="790"/>
        <end position="867"/>
    </location>
</feature>
<feature type="region of interest" description="Disordered" evidence="2">
    <location>
        <begin position="153"/>
        <end position="187"/>
    </location>
</feature>
<feature type="chain" id="PRO_5012835069" evidence="3">
    <location>
        <begin position="19"/>
        <end position="1123"/>
    </location>
</feature>
<evidence type="ECO:0000256" key="2">
    <source>
        <dbReference type="SAM" id="MobiDB-lite"/>
    </source>
</evidence>
<dbReference type="InterPro" id="IPR044039">
    <property type="entry name" value="DUF5745"/>
</dbReference>
<dbReference type="AlphaFoldDB" id="A0A2B4SQI9"/>
<feature type="region of interest" description="Disordered" evidence="2">
    <location>
        <begin position="545"/>
        <end position="616"/>
    </location>
</feature>
<keyword evidence="1" id="KW-0175">Coiled coil</keyword>
<feature type="region of interest" description="Disordered" evidence="2">
    <location>
        <begin position="345"/>
        <end position="430"/>
    </location>
</feature>
<feature type="signal peptide" evidence="3">
    <location>
        <begin position="1"/>
        <end position="18"/>
    </location>
</feature>
<keyword evidence="6" id="KW-1185">Reference proteome</keyword>
<dbReference type="GO" id="GO:0005813">
    <property type="term" value="C:centrosome"/>
    <property type="evidence" value="ECO:0007669"/>
    <property type="project" value="InterPro"/>
</dbReference>
<evidence type="ECO:0000256" key="1">
    <source>
        <dbReference type="SAM" id="Coils"/>
    </source>
</evidence>
<dbReference type="InterPro" id="IPR026619">
    <property type="entry name" value="CEP95"/>
</dbReference>
<feature type="compositionally biased region" description="Polar residues" evidence="2">
    <location>
        <begin position="545"/>
        <end position="555"/>
    </location>
</feature>
<accession>A0A2B4SQI9</accession>
<evidence type="ECO:0000313" key="5">
    <source>
        <dbReference type="EMBL" id="PFX31636.1"/>
    </source>
</evidence>
<comment type="caution">
    <text evidence="5">The sequence shown here is derived from an EMBL/GenBank/DDBJ whole genome shotgun (WGS) entry which is preliminary data.</text>
</comment>
<dbReference type="Proteomes" id="UP000225706">
    <property type="component" value="Unassembled WGS sequence"/>
</dbReference>
<feature type="compositionally biased region" description="Basic residues" evidence="2">
    <location>
        <begin position="809"/>
        <end position="822"/>
    </location>
</feature>
<feature type="domain" description="DUF5745" evidence="4">
    <location>
        <begin position="52"/>
        <end position="108"/>
    </location>
</feature>
<keyword evidence="3" id="KW-0732">Signal</keyword>
<feature type="compositionally biased region" description="Basic and acidic residues" evidence="2">
    <location>
        <begin position="589"/>
        <end position="604"/>
    </location>
</feature>
<sequence>MYSLVFVAFIAIANELLGKCNLPGTITKLEECSDNFFVAVYRGLLGDDLAGIIENPISNEQHVSNCQTVIDSVASDILSVDLTHIAGSSIVEGDKISIRNLLEIFAGLLEFFMEYNDDEGSEDENDSNLLTSKHDVISGVLREELGPSYEAVYGSRQSDRREEAKRKRPLLQQSSGGVMLDRNGVPKKQESLTRVSVVWDHENSTGFDADTSKLSDSKMEGVSDSTAELIRLGETTSDRLPPLGIEKKAETRNQLPDSTSDMSARSPMISVSSQHGSRPYRNDAFGGTLNGTRPLQDNTKPVMNNASPSTSSKRPDLSGIRKSDRSSILVCDATSMEDELTQYTLTPTEVGHSPAVRDKDPDKPSTSFLSSSSTSTSWPEQISPLEPLKDSGARETSSFDALGVRPRQNPPATAVSEAAGDNSGRSTPVYHHYHHHFHHTEPQGTVPEFQSVAGVRAAASVDAPDRTTVLSRTQPTGTVTRTRPHSGTTDTLTRIAPVTFTHPPHSGPSQPSVTTVTGTTSTLTDSVFLSRSGSSRPHFVMAATSDTGAVSSSGRAPQGRLAGSLKTTTVTSTTDSSMPLSSSLPSTSHRPDGALRERVSRPEQTDQSADRLSSLRRMQPFASSLPARLQEGSIGSEHAALRSTAADLLQKYSAPEEESGESDSEREADDEELAQNSDSAVDYGRIEPPIAKPITRDFSTSRSSGSTGRTTTRPRMPRSYKESTEEDSSPERVPRRGVTFRDTVETFPVSGRMDRLRRLLYEESEKQRKRHTEAMRKTYRDQLKEIQQEKKKEKTLQMKRKLPVSPNVPKKKPKNKSPVKKCGRLEAVYRSQTRKSRPVRRTLTTGKGRKRSASASPVLVGRKSDSPDHPDMLLPAMLEEFPFLHVSPQTAHSMWNKQARHLSSFLKSGADANRTKTQRMIEDAEKRQKTLVGILKKDLEHNMRMRDKQERQQQQRTVKAKLREKRQVSAHARRYYDEYELRMRARMLKRRTREEQIFKRLFEDGLDIQKQRIRELREYAKEQRETLAQRQQNEIESLENFYRDQFAMLADGIARERYEMEVREKAQEKVVRQMRRELRRKLEHDVQEFQENLQRDEDSAYFRQLEADRLKGKFQLATRNAFY</sequence>
<dbReference type="PANTHER" id="PTHR22545">
    <property type="entry name" value="CENTROSOMAL PROTEIN OF 95 KDA"/>
    <property type="match status" value="1"/>
</dbReference>
<dbReference type="Pfam" id="PF19016">
    <property type="entry name" value="DUF5745"/>
    <property type="match status" value="1"/>
</dbReference>
<evidence type="ECO:0000259" key="4">
    <source>
        <dbReference type="Pfam" id="PF19016"/>
    </source>
</evidence>
<feature type="compositionally biased region" description="Polar residues" evidence="2">
    <location>
        <begin position="290"/>
        <end position="312"/>
    </location>
</feature>
<protein>
    <submittedName>
        <fullName evidence="5">Centrosomal protein of 95 kDa</fullName>
    </submittedName>
</protein>
<feature type="coiled-coil region" evidence="1">
    <location>
        <begin position="1006"/>
        <end position="1033"/>
    </location>
</feature>
<dbReference type="PANTHER" id="PTHR22545:SF0">
    <property type="entry name" value="CENTROSOMAL PROTEIN OF 95 KDA"/>
    <property type="match status" value="1"/>
</dbReference>
<feature type="region of interest" description="Disordered" evidence="2">
    <location>
        <begin position="945"/>
        <end position="964"/>
    </location>
</feature>
<proteinExistence type="predicted"/>
<feature type="compositionally biased region" description="Low complexity" evidence="2">
    <location>
        <begin position="567"/>
        <end position="588"/>
    </location>
</feature>
<feature type="compositionally biased region" description="Basic and acidic residues" evidence="2">
    <location>
        <begin position="313"/>
        <end position="324"/>
    </location>
</feature>
<evidence type="ECO:0000256" key="3">
    <source>
        <dbReference type="SAM" id="SignalP"/>
    </source>
</evidence>
<feature type="region of interest" description="Disordered" evidence="2">
    <location>
        <begin position="247"/>
        <end position="324"/>
    </location>
</feature>
<evidence type="ECO:0000313" key="6">
    <source>
        <dbReference type="Proteomes" id="UP000225706"/>
    </source>
</evidence>
<organism evidence="5 6">
    <name type="scientific">Stylophora pistillata</name>
    <name type="common">Smooth cauliflower coral</name>
    <dbReference type="NCBI Taxonomy" id="50429"/>
    <lineage>
        <taxon>Eukaryota</taxon>
        <taxon>Metazoa</taxon>
        <taxon>Cnidaria</taxon>
        <taxon>Anthozoa</taxon>
        <taxon>Hexacorallia</taxon>
        <taxon>Scleractinia</taxon>
        <taxon>Astrocoeniina</taxon>
        <taxon>Pocilloporidae</taxon>
        <taxon>Stylophora</taxon>
    </lineage>
</organism>
<name>A0A2B4SQI9_STYPI</name>
<feature type="region of interest" description="Disordered" evidence="2">
    <location>
        <begin position="653"/>
        <end position="739"/>
    </location>
</feature>
<dbReference type="EMBL" id="LSMT01000033">
    <property type="protein sequence ID" value="PFX31636.1"/>
    <property type="molecule type" value="Genomic_DNA"/>
</dbReference>
<feature type="compositionally biased region" description="Low complexity" evidence="2">
    <location>
        <begin position="365"/>
        <end position="377"/>
    </location>
</feature>
<gene>
    <name evidence="5" type="primary">Cep95</name>
    <name evidence="5" type="ORF">AWC38_SpisGene3539</name>
</gene>
<dbReference type="GO" id="GO:0000922">
    <property type="term" value="C:spindle pole"/>
    <property type="evidence" value="ECO:0007669"/>
    <property type="project" value="InterPro"/>
</dbReference>